<accession>E6VV64</accession>
<organism evidence="1 2">
    <name type="scientific">Pseudodesulfovibrio aespoeensis (strain ATCC 700646 / DSM 10631 / Aspo-2)</name>
    <name type="common">Desulfovibrio aespoeensis</name>
    <dbReference type="NCBI Taxonomy" id="643562"/>
    <lineage>
        <taxon>Bacteria</taxon>
        <taxon>Pseudomonadati</taxon>
        <taxon>Thermodesulfobacteriota</taxon>
        <taxon>Desulfovibrionia</taxon>
        <taxon>Desulfovibrionales</taxon>
        <taxon>Desulfovibrionaceae</taxon>
    </lineage>
</organism>
<evidence type="ECO:0000313" key="1">
    <source>
        <dbReference type="EMBL" id="ADU61215.1"/>
    </source>
</evidence>
<dbReference type="Proteomes" id="UP000002191">
    <property type="component" value="Chromosome"/>
</dbReference>
<dbReference type="EMBL" id="CP002431">
    <property type="protein sequence ID" value="ADU61215.1"/>
    <property type="molecule type" value="Genomic_DNA"/>
</dbReference>
<protein>
    <recommendedName>
        <fullName evidence="3">YkgJ family cysteine cluster protein</fullName>
    </recommendedName>
</protein>
<dbReference type="HOGENOM" id="CLU_140901_0_0_7"/>
<dbReference type="RefSeq" id="WP_013513152.1">
    <property type="nucleotide sequence ID" value="NC_014844.1"/>
</dbReference>
<dbReference type="AlphaFoldDB" id="E6VV64"/>
<evidence type="ECO:0000313" key="2">
    <source>
        <dbReference type="Proteomes" id="UP000002191"/>
    </source>
</evidence>
<keyword evidence="2" id="KW-1185">Reference proteome</keyword>
<dbReference type="OrthoDB" id="5431883at2"/>
<dbReference type="STRING" id="643562.Daes_0188"/>
<dbReference type="KEGG" id="das:Daes_0188"/>
<evidence type="ECO:0008006" key="3">
    <source>
        <dbReference type="Google" id="ProtNLM"/>
    </source>
</evidence>
<proteinExistence type="predicted"/>
<reference evidence="2" key="1">
    <citation type="submission" date="2010-12" db="EMBL/GenBank/DDBJ databases">
        <title>Complete sequence of Desulfovibrio aespoeensis Aspo-2.</title>
        <authorList>
            <consortium name="US DOE Joint Genome Institute"/>
            <person name="Lucas S."/>
            <person name="Copeland A."/>
            <person name="Lapidus A."/>
            <person name="Cheng J.-F."/>
            <person name="Goodwin L."/>
            <person name="Pitluck S."/>
            <person name="Chertkov O."/>
            <person name="Misra M."/>
            <person name="Detter J.C."/>
            <person name="Han C."/>
            <person name="Tapia R."/>
            <person name="Land M."/>
            <person name="Hauser L."/>
            <person name="Kyrpides N."/>
            <person name="Ivanova N."/>
            <person name="Ovchinnikova G."/>
            <person name="Pedersen K."/>
            <person name="Jagevall S."/>
            <person name="Hazen T."/>
            <person name="Woyke T."/>
        </authorList>
    </citation>
    <scope>NUCLEOTIDE SEQUENCE [LARGE SCALE GENOMIC DNA]</scope>
    <source>
        <strain evidence="2">ATCC 700646 / DSM 10631 / Aspo-2</strain>
    </source>
</reference>
<sequence>MDGLRVLVGLLRRLRALILRSEVRVVGQCNICGFCCQGILLRDRGRWLKSERAFRKLCEREPDHGCFEITGRDEEGYLVFRCTLQGEDHFCTCYEDRLPLCRTYPSKSLYYQGRDLRSACGFSFKATTFRDIIMRRRRRAIPEFNEVLRQELNKPGNR</sequence>
<dbReference type="eggNOG" id="COG0727">
    <property type="taxonomic scope" value="Bacteria"/>
</dbReference>
<reference evidence="1 2" key="2">
    <citation type="journal article" date="2014" name="Genome Announc.">
        <title>Complete Genome Sequence of the Subsurface, Mesophilic Sulfate-Reducing Bacterium Desulfovibrio aespoeensis Aspo-2.</title>
        <authorList>
            <person name="Pedersen K."/>
            <person name="Bengtsson A."/>
            <person name="Edlund J."/>
            <person name="Rabe L."/>
            <person name="Hazen T."/>
            <person name="Chakraborty R."/>
            <person name="Goodwin L."/>
            <person name="Shapiro N."/>
        </authorList>
    </citation>
    <scope>NUCLEOTIDE SEQUENCE [LARGE SCALE GENOMIC DNA]</scope>
    <source>
        <strain evidence="2">ATCC 700646 / DSM 10631 / Aspo-2</strain>
    </source>
</reference>
<name>E6VV64_PSEA9</name>
<gene>
    <name evidence="1" type="ordered locus">Daes_0188</name>
</gene>